<dbReference type="STRING" id="1213859.L2FP67"/>
<dbReference type="HOGENOM" id="CLU_403372_0_0_1"/>
<dbReference type="EMBL" id="ANPB02000009">
    <property type="protein sequence ID" value="KAF4476962.1"/>
    <property type="molecule type" value="Genomic_DNA"/>
</dbReference>
<organism evidence="3">
    <name type="scientific">Colletotrichum fructicola (strain Nara gc5)</name>
    <name type="common">Anthracnose fungus</name>
    <name type="synonym">Colletotrichum gloeosporioides (strain Nara gc5)</name>
    <dbReference type="NCBI Taxonomy" id="1213859"/>
    <lineage>
        <taxon>Eukaryota</taxon>
        <taxon>Fungi</taxon>
        <taxon>Dikarya</taxon>
        <taxon>Ascomycota</taxon>
        <taxon>Pezizomycotina</taxon>
        <taxon>Sordariomycetes</taxon>
        <taxon>Hypocreomycetidae</taxon>
        <taxon>Glomerellales</taxon>
        <taxon>Glomerellaceae</taxon>
        <taxon>Colletotrichum</taxon>
        <taxon>Colletotrichum gloeosporioides species complex</taxon>
    </lineage>
</organism>
<feature type="compositionally biased region" description="Polar residues" evidence="1">
    <location>
        <begin position="1"/>
        <end position="25"/>
    </location>
</feature>
<dbReference type="AlphaFoldDB" id="L2FP67"/>
<feature type="transmembrane region" description="Helical" evidence="2">
    <location>
        <begin position="93"/>
        <end position="115"/>
    </location>
</feature>
<dbReference type="EMBL" id="KB020983">
    <property type="protein sequence ID" value="ELA27528.1"/>
    <property type="molecule type" value="Genomic_DNA"/>
</dbReference>
<accession>L2FP67</accession>
<feature type="transmembrane region" description="Helical" evidence="2">
    <location>
        <begin position="517"/>
        <end position="536"/>
    </location>
</feature>
<reference evidence="3" key="1">
    <citation type="submission" date="2012-08" db="EMBL/GenBank/DDBJ databases">
        <title>Genome analysis of Colletotrichum orbiculare and Colletotrichum fructicola.</title>
        <authorList>
            <person name="Gan P.H.P."/>
            <person name="Ikeda K."/>
            <person name="Irieda H."/>
            <person name="Narusaka M."/>
            <person name="O'Connell R.J."/>
            <person name="Narusaka Y."/>
            <person name="Takano Y."/>
            <person name="Kubo Y."/>
            <person name="Shirasu K."/>
        </authorList>
    </citation>
    <scope>NUCLEOTIDE SEQUENCE</scope>
    <source>
        <strain evidence="3">Nara gc5</strain>
    </source>
</reference>
<feature type="transmembrane region" description="Helical" evidence="2">
    <location>
        <begin position="374"/>
        <end position="401"/>
    </location>
</feature>
<feature type="transmembrane region" description="Helical" evidence="2">
    <location>
        <begin position="159"/>
        <end position="181"/>
    </location>
</feature>
<feature type="transmembrane region" description="Helical" evidence="2">
    <location>
        <begin position="480"/>
        <end position="502"/>
    </location>
</feature>
<dbReference type="PANTHER" id="PTHR37544:SF3">
    <property type="entry name" value="SPRAY"/>
    <property type="match status" value="1"/>
</dbReference>
<feature type="transmembrane region" description="Helical" evidence="2">
    <location>
        <begin position="333"/>
        <end position="354"/>
    </location>
</feature>
<reference evidence="4 5" key="2">
    <citation type="submission" date="2012-08" db="EMBL/GenBank/DDBJ databases">
        <authorList>
            <person name="Gan P.H.P."/>
            <person name="Ikeda K."/>
            <person name="Irieda H."/>
            <person name="Narusaka M."/>
            <person name="O'Connell R.J."/>
            <person name="Narusaka Y."/>
            <person name="Takano Y."/>
            <person name="Kubo Y."/>
            <person name="Shirasu K."/>
        </authorList>
    </citation>
    <scope>NUCLEOTIDE SEQUENCE [LARGE SCALE GENOMIC DNA]</scope>
    <source>
        <strain evidence="4 5">Nara gc5</strain>
    </source>
</reference>
<evidence type="ECO:0000313" key="5">
    <source>
        <dbReference type="Proteomes" id="UP000011096"/>
    </source>
</evidence>
<dbReference type="Proteomes" id="UP000011096">
    <property type="component" value="Unassembled WGS sequence"/>
</dbReference>
<feature type="transmembrane region" description="Helical" evidence="2">
    <location>
        <begin position="59"/>
        <end position="81"/>
    </location>
</feature>
<evidence type="ECO:0000256" key="1">
    <source>
        <dbReference type="SAM" id="MobiDB-lite"/>
    </source>
</evidence>
<reference evidence="4 5" key="3">
    <citation type="submission" date="2020-04" db="EMBL/GenBank/DDBJ databases">
        <title>Genome sequencing and assembly of multiple isolates from the Colletotrichum gloeosporioides species complex.</title>
        <authorList>
            <person name="Gan P."/>
            <person name="Shirasu K."/>
        </authorList>
    </citation>
    <scope>NUCLEOTIDE SEQUENCE [LARGE SCALE GENOMIC DNA]</scope>
    <source>
        <strain evidence="4 5">Nara gc5</strain>
    </source>
</reference>
<keyword evidence="5" id="KW-1185">Reference proteome</keyword>
<keyword evidence="2" id="KW-1133">Transmembrane helix</keyword>
<feature type="transmembrane region" description="Helical" evidence="2">
    <location>
        <begin position="193"/>
        <end position="220"/>
    </location>
</feature>
<proteinExistence type="predicted"/>
<dbReference type="PANTHER" id="PTHR37544">
    <property type="entry name" value="SPRAY-RELATED"/>
    <property type="match status" value="1"/>
</dbReference>
<keyword evidence="2" id="KW-0812">Transmembrane</keyword>
<protein>
    <submittedName>
        <fullName evidence="3">Phosphoribosylaminoimidazole-succinocarboxamide synthase</fullName>
    </submittedName>
</protein>
<dbReference type="OrthoDB" id="3057599at2759"/>
<dbReference type="InParanoid" id="L2FP67"/>
<dbReference type="Pfam" id="PF11915">
    <property type="entry name" value="DUF3433"/>
    <property type="match status" value="2"/>
</dbReference>
<name>L2FP67_COLFN</name>
<sequence>MANPVTPESSPGSQPSTQTHQSQRDSGILAAQTLQEPTDWDSNGTTWKKLDYRPSVLRTWALLLAFIFNCAVIAGLVTFHFKRVISVNTATYYGLNALLIIVGTGTVMHLESLLLNLSRITPFILCARKNGALARDTILGSYFPSPTISSAWKSTPRNWLLLLAHVVYWPSYAVIGLKSAILYEDYTEPGLFVNLWACYTLLAFYSIIQTYLLILILYFWKTPTTGLRWDPVSIADVLSLFRHSDFLNKFEGSSIANRQSINSELGDLRIRLGYWTISEGTHWHGFALIEESRSKSEQPGQRPAEDQGERVSQDELARIRYLSAWAITRLFEIYGHSLLSLLLMILFILGITLTRQDRGSGSFCFEPALSTTQAIIIFDTVLTTIVGFLADFWISIALFVAHTEPLARMNTPQTTTSTSNAANGSMQRNFLANIKYNLKAQSNKNTAKHTLLLNYTCSAAPKRFLSACQNKHWKVARVSVWAALIRLMPTLVGSSITVYHYITEPNTCLVCFTKELFIVSIIGFAMCSVLILFEVLKDLRSRRMPRDWLTIGDLVSWASTSDLLGVPRTMSSGSDNDSPWKDPLDVAVDGEKGKQWYMQERLKLQLKRYCLGYSKVPGTGHHAFGIKGYDHYDVDHEAEQIEQLPPVRVSGLLRRLTPSNLDTESRSAHAAPLTIVMGNMSHKFTRVDTSEYTRYKINDQNIVNMQNQEPKPADEVRTAQGEGDAFEMQQLPESEIQQDR</sequence>
<feature type="region of interest" description="Disordered" evidence="1">
    <location>
        <begin position="706"/>
        <end position="740"/>
    </location>
</feature>
<gene>
    <name evidence="3" type="ORF">CGGC5_11639</name>
    <name evidence="4" type="ORF">CGGC5_v014672</name>
</gene>
<evidence type="ECO:0000313" key="4">
    <source>
        <dbReference type="EMBL" id="KAF4476962.1"/>
    </source>
</evidence>
<feature type="region of interest" description="Disordered" evidence="1">
    <location>
        <begin position="1"/>
        <end position="26"/>
    </location>
</feature>
<evidence type="ECO:0000256" key="2">
    <source>
        <dbReference type="SAM" id="Phobius"/>
    </source>
</evidence>
<evidence type="ECO:0000313" key="3">
    <source>
        <dbReference type="EMBL" id="ELA27528.1"/>
    </source>
</evidence>
<keyword evidence="2" id="KW-0472">Membrane</keyword>
<dbReference type="InterPro" id="IPR021840">
    <property type="entry name" value="DUF3433"/>
</dbReference>